<protein>
    <recommendedName>
        <fullName evidence="3">DUF371 domain-containing protein</fullName>
    </recommendedName>
</protein>
<dbReference type="EMBL" id="BAAAQM010000005">
    <property type="protein sequence ID" value="GAA1958882.1"/>
    <property type="molecule type" value="Genomic_DNA"/>
</dbReference>
<dbReference type="PANTHER" id="PTHR40696">
    <property type="entry name" value="DUF371 FAMILY PROTEIN"/>
    <property type="match status" value="1"/>
</dbReference>
<accession>A0ABN2QVF3</accession>
<dbReference type="PANTHER" id="PTHR40696:SF1">
    <property type="entry name" value="DUF371 DOMAIN-CONTAINING PROTEIN"/>
    <property type="match status" value="1"/>
</dbReference>
<dbReference type="Pfam" id="PF04027">
    <property type="entry name" value="DUF371"/>
    <property type="match status" value="1"/>
</dbReference>
<proteinExistence type="predicted"/>
<keyword evidence="2" id="KW-1185">Reference proteome</keyword>
<evidence type="ECO:0000313" key="2">
    <source>
        <dbReference type="Proteomes" id="UP001499854"/>
    </source>
</evidence>
<name>A0ABN2QVF3_9ACTN</name>
<dbReference type="Proteomes" id="UP001499854">
    <property type="component" value="Unassembled WGS sequence"/>
</dbReference>
<reference evidence="1 2" key="1">
    <citation type="journal article" date="2019" name="Int. J. Syst. Evol. Microbiol.">
        <title>The Global Catalogue of Microorganisms (GCM) 10K type strain sequencing project: providing services to taxonomists for standard genome sequencing and annotation.</title>
        <authorList>
            <consortium name="The Broad Institute Genomics Platform"/>
            <consortium name="The Broad Institute Genome Sequencing Center for Infectious Disease"/>
            <person name="Wu L."/>
            <person name="Ma J."/>
        </authorList>
    </citation>
    <scope>NUCLEOTIDE SEQUENCE [LARGE SCALE GENOMIC DNA]</scope>
    <source>
        <strain evidence="1 2">JCM 16013</strain>
    </source>
</reference>
<dbReference type="Gene3D" id="2.60.120.630">
    <property type="entry name" value="mth639 domain like"/>
    <property type="match status" value="1"/>
</dbReference>
<sequence length="335" mass="34835">MPRPHHVVLVGRGHPAIRATHAKTFELTAEPAVTPRATCVLAVGTVLDPDLAGLRGRVRLTLATAGLPAVSGEATLNPRRAITDRVVIRRSRSLDPDTLAVESTLTADDLPADFAEALTDPGREVRLTVEELGPGRPLLWVAFGERTHLPAMKELTAQGSADLTIAGEAPPKEAAATVTALERATALGARVCLAGPYKPLEALLAAGLPPHPCTYLGAPQRLSTLPATPTVFVMPDAVPASLLAGRDVWVEDTSELDLGTAVNRTTPDAAVAAVGALVVAGPRAGDDDLIALTAAARALTGAGIAPRTLTDALAPFGLTRKKLYALLTEQDRNQP</sequence>
<organism evidence="1 2">
    <name type="scientific">Catenulispora subtropica</name>
    <dbReference type="NCBI Taxonomy" id="450798"/>
    <lineage>
        <taxon>Bacteria</taxon>
        <taxon>Bacillati</taxon>
        <taxon>Actinomycetota</taxon>
        <taxon>Actinomycetes</taxon>
        <taxon>Catenulisporales</taxon>
        <taxon>Catenulisporaceae</taxon>
        <taxon>Catenulispora</taxon>
    </lineage>
</organism>
<gene>
    <name evidence="1" type="ORF">GCM10009838_13870</name>
</gene>
<dbReference type="InterPro" id="IPR007171">
    <property type="entry name" value="DUF371"/>
</dbReference>
<dbReference type="InterPro" id="IPR023131">
    <property type="entry name" value="Mth639-like_dom_sf"/>
</dbReference>
<evidence type="ECO:0000313" key="1">
    <source>
        <dbReference type="EMBL" id="GAA1958882.1"/>
    </source>
</evidence>
<comment type="caution">
    <text evidence="1">The sequence shown here is derived from an EMBL/GenBank/DDBJ whole genome shotgun (WGS) entry which is preliminary data.</text>
</comment>
<evidence type="ECO:0008006" key="3">
    <source>
        <dbReference type="Google" id="ProtNLM"/>
    </source>
</evidence>
<dbReference type="RefSeq" id="WP_344656085.1">
    <property type="nucleotide sequence ID" value="NZ_BAAAQM010000005.1"/>
</dbReference>